<reference evidence="1" key="1">
    <citation type="journal article" date="2023" name="Mol. Phylogenet. Evol.">
        <title>Genome-scale phylogeny and comparative genomics of the fungal order Sordariales.</title>
        <authorList>
            <person name="Hensen N."/>
            <person name="Bonometti L."/>
            <person name="Westerberg I."/>
            <person name="Brannstrom I.O."/>
            <person name="Guillou S."/>
            <person name="Cros-Aarteil S."/>
            <person name="Calhoun S."/>
            <person name="Haridas S."/>
            <person name="Kuo A."/>
            <person name="Mondo S."/>
            <person name="Pangilinan J."/>
            <person name="Riley R."/>
            <person name="LaButti K."/>
            <person name="Andreopoulos B."/>
            <person name="Lipzen A."/>
            <person name="Chen C."/>
            <person name="Yan M."/>
            <person name="Daum C."/>
            <person name="Ng V."/>
            <person name="Clum A."/>
            <person name="Steindorff A."/>
            <person name="Ohm R.A."/>
            <person name="Martin F."/>
            <person name="Silar P."/>
            <person name="Natvig D.O."/>
            <person name="Lalanne C."/>
            <person name="Gautier V."/>
            <person name="Ament-Velasquez S.L."/>
            <person name="Kruys A."/>
            <person name="Hutchinson M.I."/>
            <person name="Powell A.J."/>
            <person name="Barry K."/>
            <person name="Miller A.N."/>
            <person name="Grigoriev I.V."/>
            <person name="Debuchy R."/>
            <person name="Gladieux P."/>
            <person name="Hiltunen Thoren M."/>
            <person name="Johannesson H."/>
        </authorList>
    </citation>
    <scope>NUCLEOTIDE SEQUENCE</scope>
    <source>
        <strain evidence="1">SMH4131-1</strain>
    </source>
</reference>
<dbReference type="AlphaFoldDB" id="A0AAE0J230"/>
<sequence>MPLRWRRLYRGTNMRALLIDFLFPFTSTFSNVPRVGFALVDLKYHDNSPHKTETLCSLETELCLLYLTYLMKMRQSKPK</sequence>
<protein>
    <submittedName>
        <fullName evidence="1">Uncharacterized protein</fullName>
    </submittedName>
</protein>
<proteinExistence type="predicted"/>
<reference evidence="1" key="2">
    <citation type="submission" date="2023-06" db="EMBL/GenBank/DDBJ databases">
        <authorList>
            <consortium name="Lawrence Berkeley National Laboratory"/>
            <person name="Haridas S."/>
            <person name="Hensen N."/>
            <person name="Bonometti L."/>
            <person name="Westerberg I."/>
            <person name="Brannstrom I.O."/>
            <person name="Guillou S."/>
            <person name="Cros-Aarteil S."/>
            <person name="Calhoun S."/>
            <person name="Kuo A."/>
            <person name="Mondo S."/>
            <person name="Pangilinan J."/>
            <person name="Riley R."/>
            <person name="Labutti K."/>
            <person name="Andreopoulos B."/>
            <person name="Lipzen A."/>
            <person name="Chen C."/>
            <person name="Yanf M."/>
            <person name="Daum C."/>
            <person name="Ng V."/>
            <person name="Clum A."/>
            <person name="Steindorff A."/>
            <person name="Ohm R."/>
            <person name="Martin F."/>
            <person name="Silar P."/>
            <person name="Natvig D."/>
            <person name="Lalanne C."/>
            <person name="Gautier V."/>
            <person name="Ament-Velasquez S.L."/>
            <person name="Kruys A."/>
            <person name="Hutchinson M.I."/>
            <person name="Powell A.J."/>
            <person name="Barry K."/>
            <person name="Miller A.N."/>
            <person name="Grigoriev I.V."/>
            <person name="Debuchy R."/>
            <person name="Gladieux P."/>
            <person name="Thoren M.H."/>
            <person name="Johannesson H."/>
        </authorList>
    </citation>
    <scope>NUCLEOTIDE SEQUENCE</scope>
    <source>
        <strain evidence="1">SMH4131-1</strain>
    </source>
</reference>
<gene>
    <name evidence="1" type="ORF">B0T19DRAFT_3691</name>
</gene>
<evidence type="ECO:0000313" key="1">
    <source>
        <dbReference type="EMBL" id="KAK3335265.1"/>
    </source>
</evidence>
<comment type="caution">
    <text evidence="1">The sequence shown here is derived from an EMBL/GenBank/DDBJ whole genome shotgun (WGS) entry which is preliminary data.</text>
</comment>
<evidence type="ECO:0000313" key="2">
    <source>
        <dbReference type="Proteomes" id="UP001286456"/>
    </source>
</evidence>
<keyword evidence="2" id="KW-1185">Reference proteome</keyword>
<organism evidence="1 2">
    <name type="scientific">Cercophora scortea</name>
    <dbReference type="NCBI Taxonomy" id="314031"/>
    <lineage>
        <taxon>Eukaryota</taxon>
        <taxon>Fungi</taxon>
        <taxon>Dikarya</taxon>
        <taxon>Ascomycota</taxon>
        <taxon>Pezizomycotina</taxon>
        <taxon>Sordariomycetes</taxon>
        <taxon>Sordariomycetidae</taxon>
        <taxon>Sordariales</taxon>
        <taxon>Lasiosphaeriaceae</taxon>
        <taxon>Cercophora</taxon>
    </lineage>
</organism>
<name>A0AAE0J230_9PEZI</name>
<dbReference type="EMBL" id="JAUEPO010000001">
    <property type="protein sequence ID" value="KAK3335265.1"/>
    <property type="molecule type" value="Genomic_DNA"/>
</dbReference>
<accession>A0AAE0J230</accession>
<dbReference type="Proteomes" id="UP001286456">
    <property type="component" value="Unassembled WGS sequence"/>
</dbReference>